<organism evidence="1 2">
    <name type="scientific">Bradyrhizobium elkanii</name>
    <dbReference type="NCBI Taxonomy" id="29448"/>
    <lineage>
        <taxon>Bacteria</taxon>
        <taxon>Pseudomonadati</taxon>
        <taxon>Pseudomonadota</taxon>
        <taxon>Alphaproteobacteria</taxon>
        <taxon>Hyphomicrobiales</taxon>
        <taxon>Nitrobacteraceae</taxon>
        <taxon>Bradyrhizobium</taxon>
    </lineage>
</organism>
<comment type="caution">
    <text evidence="1">The sequence shown here is derived from an EMBL/GenBank/DDBJ whole genome shotgun (WGS) entry which is preliminary data.</text>
</comment>
<dbReference type="Proteomes" id="UP001565471">
    <property type="component" value="Unassembled WGS sequence"/>
</dbReference>
<evidence type="ECO:0000313" key="2">
    <source>
        <dbReference type="Proteomes" id="UP001565471"/>
    </source>
</evidence>
<gene>
    <name evidence="1" type="ORF">ABIF29_003549</name>
</gene>
<sequence length="338" mass="37176">MNPFGFNNPLFGRPAALPAPEVETLAGGYVETQQPVEAVTEPAAEPVIEGEVLAPQETFDVALAVVVEEAPIVSEAVILAAEPKYPAGAIDFNKPFIVVDANDEDDVHADSRIVAVLAGNSYPVVIVSNHDDEEVIHQFDTDGDELNGYAQVIQVEEQMYPRTIYVLVDLTKRGKIMVDGGTFFDSYDEAVEHLANGEGGDDLDGDLVAIMPITVTADDFKPINDYVKPEVVEPEAIVEEPTDDVEGIERDDDELDVIETEQEENGDDVAEALPEGAVWVNGIVRKPGDKVTTYRTEKGERRCTILKTRNDPFKSLYVQADNGTEEPYWARNKNVRHY</sequence>
<dbReference type="RefSeq" id="WP_253623394.1">
    <property type="nucleotide sequence ID" value="NZ_CP126004.1"/>
</dbReference>
<protein>
    <submittedName>
        <fullName evidence="1">Uncharacterized protein</fullName>
    </submittedName>
</protein>
<name>A0ABV4F019_BRAEL</name>
<reference evidence="1 2" key="1">
    <citation type="submission" date="2024-07" db="EMBL/GenBank/DDBJ databases">
        <title>Genomic Encyclopedia of Type Strains, Phase V (KMG-V): Genome sequencing to study the core and pangenomes of soil and plant-associated prokaryotes.</title>
        <authorList>
            <person name="Whitman W."/>
        </authorList>
    </citation>
    <scope>NUCLEOTIDE SEQUENCE [LARGE SCALE GENOMIC DNA]</scope>
    <source>
        <strain evidence="1 2">USDA 415</strain>
    </source>
</reference>
<proteinExistence type="predicted"/>
<evidence type="ECO:0000313" key="1">
    <source>
        <dbReference type="EMBL" id="MEY9316750.1"/>
    </source>
</evidence>
<keyword evidence="2" id="KW-1185">Reference proteome</keyword>
<dbReference type="EMBL" id="JBGBZA010000002">
    <property type="protein sequence ID" value="MEY9316750.1"/>
    <property type="molecule type" value="Genomic_DNA"/>
</dbReference>
<accession>A0ABV4F019</accession>